<dbReference type="EMBL" id="CM035430">
    <property type="protein sequence ID" value="KAH7298261.1"/>
    <property type="molecule type" value="Genomic_DNA"/>
</dbReference>
<proteinExistence type="predicted"/>
<protein>
    <submittedName>
        <fullName evidence="2">Uncharacterized protein</fullName>
    </submittedName>
</protein>
<dbReference type="Pfam" id="PF14223">
    <property type="entry name" value="Retrotran_gag_2"/>
    <property type="match status" value="1"/>
</dbReference>
<evidence type="ECO:0000313" key="2">
    <source>
        <dbReference type="EMBL" id="KAH7298261.1"/>
    </source>
</evidence>
<feature type="region of interest" description="Disordered" evidence="1">
    <location>
        <begin position="115"/>
        <end position="151"/>
    </location>
</feature>
<dbReference type="AlphaFoldDB" id="A0A8T2RQN3"/>
<reference evidence="2" key="1">
    <citation type="submission" date="2021-08" db="EMBL/GenBank/DDBJ databases">
        <title>WGS assembly of Ceratopteris richardii.</title>
        <authorList>
            <person name="Marchant D.B."/>
            <person name="Chen G."/>
            <person name="Jenkins J."/>
            <person name="Shu S."/>
            <person name="Leebens-Mack J."/>
            <person name="Grimwood J."/>
            <person name="Schmutz J."/>
            <person name="Soltis P."/>
            <person name="Soltis D."/>
            <person name="Chen Z.-H."/>
        </authorList>
    </citation>
    <scope>NUCLEOTIDE SEQUENCE</scope>
    <source>
        <strain evidence="2">Whitten #5841</strain>
        <tissue evidence="2">Leaf</tissue>
    </source>
</reference>
<dbReference type="Proteomes" id="UP000825935">
    <property type="component" value="Chromosome 25"/>
</dbReference>
<gene>
    <name evidence="2" type="ORF">KP509_25G034100</name>
</gene>
<organism evidence="2 3">
    <name type="scientific">Ceratopteris richardii</name>
    <name type="common">Triangle waterfern</name>
    <dbReference type="NCBI Taxonomy" id="49495"/>
    <lineage>
        <taxon>Eukaryota</taxon>
        <taxon>Viridiplantae</taxon>
        <taxon>Streptophyta</taxon>
        <taxon>Embryophyta</taxon>
        <taxon>Tracheophyta</taxon>
        <taxon>Polypodiopsida</taxon>
        <taxon>Polypodiidae</taxon>
        <taxon>Polypodiales</taxon>
        <taxon>Pteridineae</taxon>
        <taxon>Pteridaceae</taxon>
        <taxon>Parkerioideae</taxon>
        <taxon>Ceratopteris</taxon>
    </lineage>
</organism>
<evidence type="ECO:0000313" key="3">
    <source>
        <dbReference type="Proteomes" id="UP000825935"/>
    </source>
</evidence>
<comment type="caution">
    <text evidence="2">The sequence shown here is derived from an EMBL/GenBank/DDBJ whole genome shotgun (WGS) entry which is preliminary data.</text>
</comment>
<dbReference type="OrthoDB" id="1912561at2759"/>
<evidence type="ECO:0000256" key="1">
    <source>
        <dbReference type="SAM" id="MobiDB-lite"/>
    </source>
</evidence>
<name>A0A8T2RQN3_CERRI</name>
<dbReference type="PANTHER" id="PTHR47481:SF31">
    <property type="entry name" value="OS01G0873500 PROTEIN"/>
    <property type="match status" value="1"/>
</dbReference>
<sequence>MENFLMKKGLWGLVNGEDECPELRENLNAKEQDKYKTWIEKSRKVHNGLLAEIRKIVDDLASINCKVKDDDMVSVMLNGVGPQYKSLDTSILVRGIMPDFDELVALCMREEHKERGSSHGRYFPRNANTMDMPRDRGRSNSRGRGRSQAPGNCYHCGNQRGTGRSHYAAYGNFSAESSYRDYGRSDNMFAMEHVLNKALKTKDYVATSDDTLHVINDVGNVSKLKSMEKQMLDI</sequence>
<dbReference type="PANTHER" id="PTHR47481">
    <property type="match status" value="1"/>
</dbReference>
<accession>A0A8T2RQN3</accession>
<keyword evidence="3" id="KW-1185">Reference proteome</keyword>